<feature type="transmembrane region" description="Helical" evidence="6">
    <location>
        <begin position="162"/>
        <end position="182"/>
    </location>
</feature>
<dbReference type="Pfam" id="PF07690">
    <property type="entry name" value="MFS_1"/>
    <property type="match status" value="1"/>
</dbReference>
<protein>
    <submittedName>
        <fullName evidence="8">MFS transporter</fullName>
    </submittedName>
</protein>
<keyword evidence="4 6" id="KW-1133">Transmembrane helix</keyword>
<evidence type="ECO:0000259" key="7">
    <source>
        <dbReference type="PROSITE" id="PS50850"/>
    </source>
</evidence>
<comment type="caution">
    <text evidence="8">The sequence shown here is derived from an EMBL/GenBank/DDBJ whole genome shotgun (WGS) entry which is preliminary data.</text>
</comment>
<feature type="transmembrane region" description="Helical" evidence="6">
    <location>
        <begin position="75"/>
        <end position="94"/>
    </location>
</feature>
<comment type="subcellular location">
    <subcellularLocation>
        <location evidence="1">Cell membrane</location>
        <topology evidence="1">Multi-pass membrane protein</topology>
    </subcellularLocation>
</comment>
<feature type="domain" description="Major facilitator superfamily (MFS) profile" evidence="7">
    <location>
        <begin position="3"/>
        <end position="388"/>
    </location>
</feature>
<feature type="transmembrane region" description="Helical" evidence="6">
    <location>
        <begin position="247"/>
        <end position="269"/>
    </location>
</feature>
<dbReference type="EMBL" id="JAOUSE010000065">
    <property type="protein sequence ID" value="MCU9595635.1"/>
    <property type="molecule type" value="Genomic_DNA"/>
</dbReference>
<organism evidence="8 9">
    <name type="scientific">Pallidibacillus thermolactis</name>
    <dbReference type="NCBI Taxonomy" id="251051"/>
    <lineage>
        <taxon>Bacteria</taxon>
        <taxon>Bacillati</taxon>
        <taxon>Bacillota</taxon>
        <taxon>Bacilli</taxon>
        <taxon>Bacillales</taxon>
        <taxon>Bacillaceae</taxon>
        <taxon>Pallidibacillus</taxon>
    </lineage>
</organism>
<name>A0ABT2WIZ0_9BACI</name>
<keyword evidence="2" id="KW-0813">Transport</keyword>
<dbReference type="RefSeq" id="WP_263062261.1">
    <property type="nucleotide sequence ID" value="NZ_JAOUSE010000065.1"/>
</dbReference>
<evidence type="ECO:0000256" key="6">
    <source>
        <dbReference type="SAM" id="Phobius"/>
    </source>
</evidence>
<dbReference type="PANTHER" id="PTHR23528:SF1">
    <property type="entry name" value="MAJOR FACILITATOR SUPERFAMILY (MFS) PROFILE DOMAIN-CONTAINING PROTEIN"/>
    <property type="match status" value="1"/>
</dbReference>
<feature type="transmembrane region" description="Helical" evidence="6">
    <location>
        <begin position="300"/>
        <end position="324"/>
    </location>
</feature>
<evidence type="ECO:0000313" key="8">
    <source>
        <dbReference type="EMBL" id="MCU9595635.1"/>
    </source>
</evidence>
<evidence type="ECO:0000313" key="9">
    <source>
        <dbReference type="Proteomes" id="UP001208656"/>
    </source>
</evidence>
<dbReference type="InterPro" id="IPR036259">
    <property type="entry name" value="MFS_trans_sf"/>
</dbReference>
<evidence type="ECO:0000256" key="4">
    <source>
        <dbReference type="ARBA" id="ARBA00022989"/>
    </source>
</evidence>
<feature type="transmembrane region" description="Helical" evidence="6">
    <location>
        <begin position="276"/>
        <end position="294"/>
    </location>
</feature>
<dbReference type="PROSITE" id="PS50850">
    <property type="entry name" value="MFS"/>
    <property type="match status" value="1"/>
</dbReference>
<evidence type="ECO:0000256" key="2">
    <source>
        <dbReference type="ARBA" id="ARBA00022448"/>
    </source>
</evidence>
<dbReference type="SUPFAM" id="SSF103473">
    <property type="entry name" value="MFS general substrate transporter"/>
    <property type="match status" value="1"/>
</dbReference>
<gene>
    <name evidence="8" type="ORF">OEV82_14480</name>
</gene>
<feature type="transmembrane region" description="Helical" evidence="6">
    <location>
        <begin position="336"/>
        <end position="356"/>
    </location>
</feature>
<dbReference type="Gene3D" id="1.20.1250.20">
    <property type="entry name" value="MFS general substrate transporter like domains"/>
    <property type="match status" value="2"/>
</dbReference>
<sequence length="396" mass="43881">MKKTWLLGFGFLSISLTWALYNAFVPLFLEEFIPNNVALIGFLMTMDNYIALFLQPYIGNLSDKTNTRFGKRMPYLILGMPLAAVFVVLVPLHFNLLTLILFMLALNITMAIFRSPTIALMPDITVESKRTTANGIINFMGGVGSILALAGGAFLYDLHQTIPFWAAAFVLLAALFIVTSSIKENRDAIRYDVSDKQQKIRMKKELNSSTLFILCAIFFWFVAYQGIEALFTLFATNEFGMSDGQASFTLSFFAFSFLLFAIPSGWLGAKFGKKRVIMVGLIGLISIFLSVNFVDSILGLRMLLLIGGMFWACININSYPFIVATGTEIAIGTRTGMYYLVSSLAAIIGPPLMGYFVDLTGYHLLFFMAAICMGLALLSISFVKNAEKMKCSTLKS</sequence>
<evidence type="ECO:0000256" key="5">
    <source>
        <dbReference type="ARBA" id="ARBA00023136"/>
    </source>
</evidence>
<feature type="transmembrane region" description="Helical" evidence="6">
    <location>
        <begin position="100"/>
        <end position="121"/>
    </location>
</feature>
<evidence type="ECO:0000256" key="1">
    <source>
        <dbReference type="ARBA" id="ARBA00004651"/>
    </source>
</evidence>
<evidence type="ECO:0000256" key="3">
    <source>
        <dbReference type="ARBA" id="ARBA00022692"/>
    </source>
</evidence>
<feature type="transmembrane region" description="Helical" evidence="6">
    <location>
        <begin position="206"/>
        <end position="227"/>
    </location>
</feature>
<accession>A0ABT2WIZ0</accession>
<dbReference type="InterPro" id="IPR020846">
    <property type="entry name" value="MFS_dom"/>
</dbReference>
<feature type="transmembrane region" description="Helical" evidence="6">
    <location>
        <begin position="35"/>
        <end position="54"/>
    </location>
</feature>
<proteinExistence type="predicted"/>
<keyword evidence="3 6" id="KW-0812">Transmembrane</keyword>
<feature type="transmembrane region" description="Helical" evidence="6">
    <location>
        <begin position="362"/>
        <end position="383"/>
    </location>
</feature>
<dbReference type="Proteomes" id="UP001208656">
    <property type="component" value="Unassembled WGS sequence"/>
</dbReference>
<dbReference type="InterPro" id="IPR011701">
    <property type="entry name" value="MFS"/>
</dbReference>
<keyword evidence="5 6" id="KW-0472">Membrane</keyword>
<dbReference type="PANTHER" id="PTHR23528">
    <property type="match status" value="1"/>
</dbReference>
<feature type="transmembrane region" description="Helical" evidence="6">
    <location>
        <begin position="133"/>
        <end position="156"/>
    </location>
</feature>
<keyword evidence="9" id="KW-1185">Reference proteome</keyword>
<reference evidence="8 9" key="1">
    <citation type="submission" date="2022-10" db="EMBL/GenBank/DDBJ databases">
        <title>Description of Fervidibacillus gen. nov. in the family Fervidibacillaceae fam. nov. with two species, Fervidibacillus albus sp. nov., and Fervidibacillus halotolerans sp. nov., isolated from tidal flat sediments.</title>
        <authorList>
            <person name="Kwon K.K."/>
            <person name="Yang S.-H."/>
        </authorList>
    </citation>
    <scope>NUCLEOTIDE SEQUENCE [LARGE SCALE GENOMIC DNA]</scope>
    <source>
        <strain evidence="8 9">DSM 23332</strain>
    </source>
</reference>